<dbReference type="RefSeq" id="WP_073615849.1">
    <property type="nucleotide sequence ID" value="NZ_FRFE01000033.1"/>
</dbReference>
<dbReference type="EMBL" id="FRFE01000033">
    <property type="protein sequence ID" value="SHO52231.1"/>
    <property type="molecule type" value="Genomic_DNA"/>
</dbReference>
<protein>
    <submittedName>
        <fullName evidence="5">Iron(III) transport system ATP-binding protein</fullName>
    </submittedName>
</protein>
<dbReference type="SUPFAM" id="SSF50331">
    <property type="entry name" value="MOP-like"/>
    <property type="match status" value="1"/>
</dbReference>
<name>A0A1M7YHY9_9BACT</name>
<dbReference type="PROSITE" id="PS50893">
    <property type="entry name" value="ABC_TRANSPORTER_2"/>
    <property type="match status" value="1"/>
</dbReference>
<dbReference type="InterPro" id="IPR008995">
    <property type="entry name" value="Mo/tungstate-bd_C_term_dom"/>
</dbReference>
<dbReference type="InterPro" id="IPR003439">
    <property type="entry name" value="ABC_transporter-like_ATP-bd"/>
</dbReference>
<keyword evidence="3 5" id="KW-0067">ATP-binding</keyword>
<dbReference type="InterPro" id="IPR017871">
    <property type="entry name" value="ABC_transporter-like_CS"/>
</dbReference>
<dbReference type="GO" id="GO:0043190">
    <property type="term" value="C:ATP-binding cassette (ABC) transporter complex"/>
    <property type="evidence" value="ECO:0007669"/>
    <property type="project" value="InterPro"/>
</dbReference>
<dbReference type="InterPro" id="IPR013611">
    <property type="entry name" value="Transp-assoc_OB_typ2"/>
</dbReference>
<dbReference type="GO" id="GO:0016887">
    <property type="term" value="F:ATP hydrolysis activity"/>
    <property type="evidence" value="ECO:0007669"/>
    <property type="project" value="InterPro"/>
</dbReference>
<reference evidence="5 6" key="1">
    <citation type="submission" date="2016-12" db="EMBL/GenBank/DDBJ databases">
        <authorList>
            <person name="Song W.-J."/>
            <person name="Kurnit D.M."/>
        </authorList>
    </citation>
    <scope>NUCLEOTIDE SEQUENCE [LARGE SCALE GENOMIC DNA]</scope>
    <source>
        <strain evidence="5 6">DSM 18488</strain>
    </source>
</reference>
<dbReference type="PANTHER" id="PTHR42781">
    <property type="entry name" value="SPERMIDINE/PUTRESCINE IMPORT ATP-BINDING PROTEIN POTA"/>
    <property type="match status" value="1"/>
</dbReference>
<keyword evidence="6" id="KW-1185">Reference proteome</keyword>
<proteinExistence type="predicted"/>
<dbReference type="InterPro" id="IPR003593">
    <property type="entry name" value="AAA+_ATPase"/>
</dbReference>
<dbReference type="Proteomes" id="UP000184603">
    <property type="component" value="Unassembled WGS sequence"/>
</dbReference>
<organism evidence="5 6">
    <name type="scientific">Desulfopila aestuarii DSM 18488</name>
    <dbReference type="NCBI Taxonomy" id="1121416"/>
    <lineage>
        <taxon>Bacteria</taxon>
        <taxon>Pseudomonadati</taxon>
        <taxon>Thermodesulfobacteriota</taxon>
        <taxon>Desulfobulbia</taxon>
        <taxon>Desulfobulbales</taxon>
        <taxon>Desulfocapsaceae</taxon>
        <taxon>Desulfopila</taxon>
    </lineage>
</organism>
<evidence type="ECO:0000313" key="5">
    <source>
        <dbReference type="EMBL" id="SHO52231.1"/>
    </source>
</evidence>
<dbReference type="InterPro" id="IPR027417">
    <property type="entry name" value="P-loop_NTPase"/>
</dbReference>
<dbReference type="SUPFAM" id="SSF52540">
    <property type="entry name" value="P-loop containing nucleoside triphosphate hydrolases"/>
    <property type="match status" value="1"/>
</dbReference>
<dbReference type="Pfam" id="PF00005">
    <property type="entry name" value="ABC_tran"/>
    <property type="match status" value="1"/>
</dbReference>
<dbReference type="OrthoDB" id="9809450at2"/>
<dbReference type="PROSITE" id="PS00211">
    <property type="entry name" value="ABC_TRANSPORTER_1"/>
    <property type="match status" value="1"/>
</dbReference>
<dbReference type="Gene3D" id="3.40.50.300">
    <property type="entry name" value="P-loop containing nucleotide triphosphate hydrolases"/>
    <property type="match status" value="1"/>
</dbReference>
<evidence type="ECO:0000256" key="3">
    <source>
        <dbReference type="ARBA" id="ARBA00022840"/>
    </source>
</evidence>
<dbReference type="GO" id="GO:0005524">
    <property type="term" value="F:ATP binding"/>
    <property type="evidence" value="ECO:0007669"/>
    <property type="project" value="UniProtKB-KW"/>
</dbReference>
<dbReference type="SMART" id="SM00382">
    <property type="entry name" value="AAA"/>
    <property type="match status" value="1"/>
</dbReference>
<dbReference type="Pfam" id="PF08402">
    <property type="entry name" value="TOBE_2"/>
    <property type="match status" value="1"/>
</dbReference>
<dbReference type="FunFam" id="3.40.50.300:FF:000425">
    <property type="entry name" value="Probable ABC transporter, ATP-binding subunit"/>
    <property type="match status" value="1"/>
</dbReference>
<evidence type="ECO:0000259" key="4">
    <source>
        <dbReference type="PROSITE" id="PS50893"/>
    </source>
</evidence>
<evidence type="ECO:0000313" key="6">
    <source>
        <dbReference type="Proteomes" id="UP000184603"/>
    </source>
</evidence>
<dbReference type="AlphaFoldDB" id="A0A1M7YHY9"/>
<dbReference type="InterPro" id="IPR050093">
    <property type="entry name" value="ABC_SmlMolc_Importer"/>
</dbReference>
<keyword evidence="2" id="KW-0547">Nucleotide-binding</keyword>
<dbReference type="PANTHER" id="PTHR42781:SF4">
    <property type="entry name" value="SPERMIDINE_PUTRESCINE IMPORT ATP-BINDING PROTEIN POTA"/>
    <property type="match status" value="1"/>
</dbReference>
<dbReference type="GO" id="GO:0022857">
    <property type="term" value="F:transmembrane transporter activity"/>
    <property type="evidence" value="ECO:0007669"/>
    <property type="project" value="InterPro"/>
</dbReference>
<keyword evidence="1" id="KW-0813">Transport</keyword>
<evidence type="ECO:0000256" key="2">
    <source>
        <dbReference type="ARBA" id="ARBA00022741"/>
    </source>
</evidence>
<evidence type="ECO:0000256" key="1">
    <source>
        <dbReference type="ARBA" id="ARBA00022448"/>
    </source>
</evidence>
<dbReference type="GO" id="GO:0015697">
    <property type="term" value="P:quaternary ammonium group transport"/>
    <property type="evidence" value="ECO:0007669"/>
    <property type="project" value="UniProtKB-ARBA"/>
</dbReference>
<dbReference type="STRING" id="1121416.SAMN02745220_04441"/>
<gene>
    <name evidence="5" type="ORF">SAMN02745220_04441</name>
</gene>
<sequence>MQNTSPLLQVEQVCKSFGTNQVANEVSFSMAKGEIGCLLGPSGCGKTTLLRVIAGFEAIDKGLVQINGKVVSTPILNVPPENRSIGMVFQDYALFPHLTALQNIEFGIRGKTSRLRKEKVKTMLDLVGMAEAADKYPHELSGGQQQRVALARALAPEPELLLLDEPFSNLDALLRDRLTVEVRDILKELGTTALMVTHNQHEAFSVADKIGVLFYGTMQQWGNAYDVYHRPASLEVATFVGDGALVTGVVTGPGQVESGLGLLKGNLSLPCESGCEVDLLVRPEDVLHVDHAQVQARVLHKSFRGPNILYQLELPSGEQCRALVSSHHNHTIGDYIGIFPEVDNLVVFPKNLTIQP</sequence>
<accession>A0A1M7YHY9</accession>
<feature type="domain" description="ABC transporter" evidence="4">
    <location>
        <begin position="8"/>
        <end position="240"/>
    </location>
</feature>